<keyword evidence="6" id="KW-1185">Reference proteome</keyword>
<dbReference type="InterPro" id="IPR052173">
    <property type="entry name" value="Beta-lactam_resp_regulator"/>
</dbReference>
<keyword evidence="2" id="KW-0812">Transmembrane</keyword>
<feature type="transmembrane region" description="Helical" evidence="2">
    <location>
        <begin position="47"/>
        <end position="70"/>
    </location>
</feature>
<dbReference type="PANTHER" id="PTHR34978:SF3">
    <property type="entry name" value="SLR0241 PROTEIN"/>
    <property type="match status" value="1"/>
</dbReference>
<feature type="domain" description="Penicillin-binding protein transpeptidase" evidence="3">
    <location>
        <begin position="373"/>
        <end position="575"/>
    </location>
</feature>
<dbReference type="Pfam" id="PF05569">
    <property type="entry name" value="Peptidase_M56"/>
    <property type="match status" value="1"/>
</dbReference>
<proteinExistence type="inferred from homology"/>
<accession>A0ABT1RNZ3</accession>
<comment type="caution">
    <text evidence="5">The sequence shown here is derived from an EMBL/GenBank/DDBJ whole genome shotgun (WGS) entry which is preliminary data.</text>
</comment>
<keyword evidence="2" id="KW-0472">Membrane</keyword>
<dbReference type="EMBL" id="JANFXK010000009">
    <property type="protein sequence ID" value="MCQ4636913.1"/>
    <property type="molecule type" value="Genomic_DNA"/>
</dbReference>
<feature type="domain" description="Peptidase M56" evidence="4">
    <location>
        <begin position="22"/>
        <end position="298"/>
    </location>
</feature>
<comment type="similarity">
    <text evidence="1">Belongs to the peptidase M56 family.</text>
</comment>
<evidence type="ECO:0000256" key="1">
    <source>
        <dbReference type="ARBA" id="ARBA00011075"/>
    </source>
</evidence>
<organism evidence="5 6">
    <name type="scientific">Anaerovorax odorimutans</name>
    <dbReference type="NCBI Taxonomy" id="109327"/>
    <lineage>
        <taxon>Bacteria</taxon>
        <taxon>Bacillati</taxon>
        <taxon>Bacillota</taxon>
        <taxon>Clostridia</taxon>
        <taxon>Peptostreptococcales</taxon>
        <taxon>Anaerovoracaceae</taxon>
        <taxon>Anaerovorax</taxon>
    </lineage>
</organism>
<dbReference type="CDD" id="cd07341">
    <property type="entry name" value="M56_BlaR1_MecR1_like"/>
    <property type="match status" value="1"/>
</dbReference>
<evidence type="ECO:0000259" key="3">
    <source>
        <dbReference type="Pfam" id="PF00905"/>
    </source>
</evidence>
<dbReference type="InterPro" id="IPR012338">
    <property type="entry name" value="Beta-lactam/transpept-like"/>
</dbReference>
<sequence>MGKEPEMTELFFYGILYSFILTFLLLVLLLSKSAFSRLLSPRGQYRLWLVLPAAAAAPFLPSDLSGLFFLREETVPAAGSELSAASMQQPSGMETIRDLAVSADRGIPQIAICAILVLWAAGLLFMLARLFYQLWKSRMLFCSAAPVTSVPDTEVFYQCREKIRLKRRVFFGSSPLCKTPSALGILRPAVLLPQGFHGRDLKYVLLHELAHHRYLDPFTNLLLAVFRAVFWFNPVVHLTVKQIALDRELACDDLVLELLDEKEAPLYGQAILNSMSAIRPAAALGFAAGRKGIHKRILQIAKHRSETAAAKRLCTALMVFFLCLTVLCVPSASALTQTSYEQNQDLNILHEDLSPYFDNLNGSFVLYDQARDRYTVYDEEAARTRVSPDSTYKIYSGLLALESGSITRDNSALKWDGTGYPFAEWNRDQTLDTAMGNSVNWYFQALDKKAGKEKLQTFFDKLQYGNRDLSSGIENSWLEASLKISPLEQVLLLRDLSENRWNLDPHNIAAIQRALHISPGLYGKTGTGNLDGHSVNGWFVGWLETGSNTYFFAVNVRGKDGASGSSAREIAETILMEKGLLKKEHI</sequence>
<feature type="transmembrane region" description="Helical" evidence="2">
    <location>
        <begin position="313"/>
        <end position="335"/>
    </location>
</feature>
<feature type="transmembrane region" description="Helical" evidence="2">
    <location>
        <begin position="12"/>
        <end position="35"/>
    </location>
</feature>
<dbReference type="Gene3D" id="3.40.710.10">
    <property type="entry name" value="DD-peptidase/beta-lactamase superfamily"/>
    <property type="match status" value="1"/>
</dbReference>
<dbReference type="NCBIfam" id="NF000326">
    <property type="entry name" value="blaR1_generic"/>
    <property type="match status" value="1"/>
</dbReference>
<evidence type="ECO:0000313" key="6">
    <source>
        <dbReference type="Proteomes" id="UP001524502"/>
    </source>
</evidence>
<evidence type="ECO:0000256" key="2">
    <source>
        <dbReference type="SAM" id="Phobius"/>
    </source>
</evidence>
<evidence type="ECO:0000313" key="5">
    <source>
        <dbReference type="EMBL" id="MCQ4636913.1"/>
    </source>
</evidence>
<keyword evidence="2" id="KW-1133">Transmembrane helix</keyword>
<dbReference type="InterPro" id="IPR001460">
    <property type="entry name" value="PCN-bd_Tpept"/>
</dbReference>
<dbReference type="InterPro" id="IPR008756">
    <property type="entry name" value="Peptidase_M56"/>
</dbReference>
<dbReference type="Proteomes" id="UP001524502">
    <property type="component" value="Unassembled WGS sequence"/>
</dbReference>
<gene>
    <name evidence="5" type="ORF">NE619_09235</name>
</gene>
<reference evidence="5 6" key="1">
    <citation type="submission" date="2022-06" db="EMBL/GenBank/DDBJ databases">
        <title>Isolation of gut microbiota from human fecal samples.</title>
        <authorList>
            <person name="Pamer E.G."/>
            <person name="Barat B."/>
            <person name="Waligurski E."/>
            <person name="Medina S."/>
            <person name="Paddock L."/>
            <person name="Mostad J."/>
        </authorList>
    </citation>
    <scope>NUCLEOTIDE SEQUENCE [LARGE SCALE GENOMIC DNA]</scope>
    <source>
        <strain evidence="5 6">SL.3.17</strain>
    </source>
</reference>
<dbReference type="Pfam" id="PF00905">
    <property type="entry name" value="Transpeptidase"/>
    <property type="match status" value="1"/>
</dbReference>
<dbReference type="PANTHER" id="PTHR34978">
    <property type="entry name" value="POSSIBLE SENSOR-TRANSDUCER PROTEIN BLAR"/>
    <property type="match status" value="1"/>
</dbReference>
<feature type="transmembrane region" description="Helical" evidence="2">
    <location>
        <begin position="107"/>
        <end position="132"/>
    </location>
</feature>
<protein>
    <submittedName>
        <fullName evidence="5">BlaR1 family beta-lactam sensor/signal transducer</fullName>
    </submittedName>
</protein>
<evidence type="ECO:0000259" key="4">
    <source>
        <dbReference type="Pfam" id="PF05569"/>
    </source>
</evidence>
<name>A0ABT1RNZ3_9FIRM</name>
<dbReference type="SUPFAM" id="SSF56601">
    <property type="entry name" value="beta-lactamase/transpeptidase-like"/>
    <property type="match status" value="1"/>
</dbReference>